<sequence length="294" mass="34444">MEDFYTIGKVSKLCNIATETLRYYDKIGLFCPDYRDNDTGYRYYTKESLNTLLIIRRLRNLGFSIEALKNTLETDSFDNLEMLIEEKSKQYDEQIQILQARKVACDIAITRFARAKRTKDIIKENNLSKIDFPIKVEYIEENPVVYSRKIMKKYIHSDITLSRWIDIYEKCTENGLEMMGSILVIFHSKPLDQFLAKDCDVEFAMQVTSLEAGRLDKRVTRTWGAFEAASSYYVGDYKEIMNKLVQMLQWINQNGYKVNGPIVEEFLISPLDVRNSDEHVTKIIIPIKKRNKNN</sequence>
<dbReference type="eggNOG" id="COG0789">
    <property type="taxonomic scope" value="Bacteria"/>
</dbReference>
<dbReference type="Pfam" id="PF13411">
    <property type="entry name" value="MerR_1"/>
    <property type="match status" value="1"/>
</dbReference>
<dbReference type="CDD" id="cd01107">
    <property type="entry name" value="HTH_BmrR"/>
    <property type="match status" value="1"/>
</dbReference>
<keyword evidence="4" id="KW-0804">Transcription</keyword>
<evidence type="ECO:0000259" key="5">
    <source>
        <dbReference type="PROSITE" id="PS50937"/>
    </source>
</evidence>
<dbReference type="SUPFAM" id="SSF55136">
    <property type="entry name" value="Probable bacterial effector-binding domain"/>
    <property type="match status" value="1"/>
</dbReference>
<dbReference type="EMBL" id="AEXM01000008">
    <property type="protein sequence ID" value="EGC82762.1"/>
    <property type="molecule type" value="Genomic_DNA"/>
</dbReference>
<dbReference type="eggNOG" id="COG4978">
    <property type="taxonomic scope" value="Bacteria"/>
</dbReference>
<keyword evidence="7" id="KW-1185">Reference proteome</keyword>
<evidence type="ECO:0000256" key="2">
    <source>
        <dbReference type="ARBA" id="ARBA00023015"/>
    </source>
</evidence>
<name>F0GTU7_9FIRM</name>
<protein>
    <submittedName>
        <fullName evidence="6">Transcriptional regulator, MerR family</fullName>
    </submittedName>
</protein>
<evidence type="ECO:0000256" key="3">
    <source>
        <dbReference type="ARBA" id="ARBA00023125"/>
    </source>
</evidence>
<dbReference type="PANTHER" id="PTHR30204:SF69">
    <property type="entry name" value="MERR-FAMILY TRANSCRIPTIONAL REGULATOR"/>
    <property type="match status" value="1"/>
</dbReference>
<dbReference type="InterPro" id="IPR011256">
    <property type="entry name" value="Reg_factor_effector_dom_sf"/>
</dbReference>
<dbReference type="Gene3D" id="3.20.80.10">
    <property type="entry name" value="Regulatory factor, effector binding domain"/>
    <property type="match status" value="1"/>
</dbReference>
<reference evidence="6 7" key="1">
    <citation type="submission" date="2011-01" db="EMBL/GenBank/DDBJ databases">
        <authorList>
            <person name="Durkin A.S."/>
            <person name="Madupu R."/>
            <person name="Torralba M."/>
            <person name="Gillis M."/>
            <person name="Methe B."/>
            <person name="Sutton G."/>
            <person name="Nelson K.E."/>
        </authorList>
    </citation>
    <scope>NUCLEOTIDE SEQUENCE [LARGE SCALE GENOMIC DNA]</scope>
    <source>
        <strain evidence="6 7">ACS-065-V-Col13</strain>
    </source>
</reference>
<dbReference type="SUPFAM" id="SSF46955">
    <property type="entry name" value="Putative DNA-binding domain"/>
    <property type="match status" value="1"/>
</dbReference>
<organism evidence="6 7">
    <name type="scientific">Anaerococcus prevotii ACS-065-V-Col13</name>
    <dbReference type="NCBI Taxonomy" id="879305"/>
    <lineage>
        <taxon>Bacteria</taxon>
        <taxon>Bacillati</taxon>
        <taxon>Bacillota</taxon>
        <taxon>Tissierellia</taxon>
        <taxon>Tissierellales</taxon>
        <taxon>Peptoniphilaceae</taxon>
        <taxon>Anaerococcus</taxon>
    </lineage>
</organism>
<keyword evidence="3" id="KW-0238">DNA-binding</keyword>
<dbReference type="InterPro" id="IPR029442">
    <property type="entry name" value="GyrI-like"/>
</dbReference>
<dbReference type="AlphaFoldDB" id="F0GTU7"/>
<dbReference type="InterPro" id="IPR000551">
    <property type="entry name" value="MerR-type_HTH_dom"/>
</dbReference>
<evidence type="ECO:0000313" key="6">
    <source>
        <dbReference type="EMBL" id="EGC82762.1"/>
    </source>
</evidence>
<dbReference type="PROSITE" id="PS00552">
    <property type="entry name" value="HTH_MERR_1"/>
    <property type="match status" value="1"/>
</dbReference>
<evidence type="ECO:0000256" key="1">
    <source>
        <dbReference type="ARBA" id="ARBA00022491"/>
    </source>
</evidence>
<dbReference type="PANTHER" id="PTHR30204">
    <property type="entry name" value="REDOX-CYCLING DRUG-SENSING TRANSCRIPTIONAL ACTIVATOR SOXR"/>
    <property type="match status" value="1"/>
</dbReference>
<accession>F0GTU7</accession>
<dbReference type="Gene3D" id="1.10.1660.10">
    <property type="match status" value="1"/>
</dbReference>
<dbReference type="GO" id="GO:0003700">
    <property type="term" value="F:DNA-binding transcription factor activity"/>
    <property type="evidence" value="ECO:0007669"/>
    <property type="project" value="InterPro"/>
</dbReference>
<keyword evidence="1" id="KW-0678">Repressor</keyword>
<feature type="domain" description="HTH merR-type" evidence="5">
    <location>
        <begin position="1"/>
        <end position="74"/>
    </location>
</feature>
<proteinExistence type="predicted"/>
<keyword evidence="2" id="KW-0805">Transcription regulation</keyword>
<evidence type="ECO:0000256" key="4">
    <source>
        <dbReference type="ARBA" id="ARBA00023163"/>
    </source>
</evidence>
<evidence type="ECO:0000313" key="7">
    <source>
        <dbReference type="Proteomes" id="UP000005286"/>
    </source>
</evidence>
<dbReference type="InterPro" id="IPR009061">
    <property type="entry name" value="DNA-bd_dom_put_sf"/>
</dbReference>
<dbReference type="PROSITE" id="PS50937">
    <property type="entry name" value="HTH_MERR_2"/>
    <property type="match status" value="1"/>
</dbReference>
<dbReference type="Pfam" id="PF06445">
    <property type="entry name" value="GyrI-like"/>
    <property type="match status" value="1"/>
</dbReference>
<dbReference type="RefSeq" id="WP_004834050.1">
    <property type="nucleotide sequence ID" value="NZ_AEXM01000008.1"/>
</dbReference>
<comment type="caution">
    <text evidence="6">The sequence shown here is derived from an EMBL/GenBank/DDBJ whole genome shotgun (WGS) entry which is preliminary data.</text>
</comment>
<dbReference type="InterPro" id="IPR047057">
    <property type="entry name" value="MerR_fam"/>
</dbReference>
<gene>
    <name evidence="6" type="ORF">HMPREF9290_0029</name>
</gene>
<dbReference type="Proteomes" id="UP000005286">
    <property type="component" value="Unassembled WGS sequence"/>
</dbReference>
<dbReference type="PATRIC" id="fig|879305.3.peg.227"/>
<dbReference type="SMART" id="SM00422">
    <property type="entry name" value="HTH_MERR"/>
    <property type="match status" value="1"/>
</dbReference>
<dbReference type="GO" id="GO:0003677">
    <property type="term" value="F:DNA binding"/>
    <property type="evidence" value="ECO:0007669"/>
    <property type="project" value="UniProtKB-KW"/>
</dbReference>
<dbReference type="STRING" id="879305.HMPREF9290_0029"/>